<evidence type="ECO:0000313" key="2">
    <source>
        <dbReference type="Ensembl" id="ENSDLAP00005013461.2"/>
    </source>
</evidence>
<dbReference type="PANTHER" id="PTHR45889">
    <property type="entry name" value="IG-LIKE DOMAIN-CONTAINING PROTEIN"/>
    <property type="match status" value="1"/>
</dbReference>
<name>A0A8C4GK57_DICLA</name>
<dbReference type="Pfam" id="PF07686">
    <property type="entry name" value="V-set"/>
    <property type="match status" value="1"/>
</dbReference>
<dbReference type="InterPro" id="IPR007110">
    <property type="entry name" value="Ig-like_dom"/>
</dbReference>
<dbReference type="SMART" id="SM00409">
    <property type="entry name" value="IG"/>
    <property type="match status" value="2"/>
</dbReference>
<dbReference type="InterPro" id="IPR036179">
    <property type="entry name" value="Ig-like_dom_sf"/>
</dbReference>
<dbReference type="AlphaFoldDB" id="A0A8C4GK57"/>
<feature type="domain" description="Ig-like" evidence="1">
    <location>
        <begin position="139"/>
        <end position="229"/>
    </location>
</feature>
<dbReference type="InterPro" id="IPR003599">
    <property type="entry name" value="Ig_sub"/>
</dbReference>
<reference evidence="2" key="2">
    <citation type="submission" date="2025-09" db="UniProtKB">
        <authorList>
            <consortium name="Ensembl"/>
        </authorList>
    </citation>
    <scope>IDENTIFICATION</scope>
</reference>
<keyword evidence="3" id="KW-1185">Reference proteome</keyword>
<organism evidence="2 3">
    <name type="scientific">Dicentrarchus labrax</name>
    <name type="common">European seabass</name>
    <name type="synonym">Morone labrax</name>
    <dbReference type="NCBI Taxonomy" id="13489"/>
    <lineage>
        <taxon>Eukaryota</taxon>
        <taxon>Metazoa</taxon>
        <taxon>Chordata</taxon>
        <taxon>Craniata</taxon>
        <taxon>Vertebrata</taxon>
        <taxon>Euteleostomi</taxon>
        <taxon>Actinopterygii</taxon>
        <taxon>Neopterygii</taxon>
        <taxon>Teleostei</taxon>
        <taxon>Neoteleostei</taxon>
        <taxon>Acanthomorphata</taxon>
        <taxon>Eupercaria</taxon>
        <taxon>Moronidae</taxon>
        <taxon>Dicentrarchus</taxon>
    </lineage>
</organism>
<dbReference type="GeneTree" id="ENSGT00990000204560"/>
<dbReference type="InterPro" id="IPR013783">
    <property type="entry name" value="Ig-like_fold"/>
</dbReference>
<proteinExistence type="predicted"/>
<protein>
    <recommendedName>
        <fullName evidence="1">Ig-like domain-containing protein</fullName>
    </recommendedName>
</protein>
<dbReference type="Ensembl" id="ENSDLAT00005014695.2">
    <property type="protein sequence ID" value="ENSDLAP00005013461.2"/>
    <property type="gene ID" value="ENSDLAG00005006820.2"/>
</dbReference>
<reference evidence="2" key="1">
    <citation type="submission" date="2025-08" db="UniProtKB">
        <authorList>
            <consortium name="Ensembl"/>
        </authorList>
    </citation>
    <scope>IDENTIFICATION</scope>
</reference>
<dbReference type="SUPFAM" id="SSF48726">
    <property type="entry name" value="Immunoglobulin"/>
    <property type="match status" value="2"/>
</dbReference>
<evidence type="ECO:0000259" key="1">
    <source>
        <dbReference type="PROSITE" id="PS50835"/>
    </source>
</evidence>
<dbReference type="InterPro" id="IPR013106">
    <property type="entry name" value="Ig_V-set"/>
</dbReference>
<accession>A0A8C4GK57</accession>
<feature type="domain" description="Ig-like" evidence="1">
    <location>
        <begin position="41"/>
        <end position="126"/>
    </location>
</feature>
<dbReference type="PROSITE" id="PS50835">
    <property type="entry name" value="IG_LIKE"/>
    <property type="match status" value="2"/>
</dbReference>
<sequence length="260" mass="30089">MDNVKVVKTTSALRLSNFTLTTFQRYICLVMNQQQCVRSHPVLLKLQAEIIYYSVEETAVLQCNIPDFSDDQPPVWKKWNRKRSSDTDPGQQNQTVPLVDQEFGQNDSLVISSLTLNHTGLYYCEIYVIWQMHWLLVCPKFGPPAVELFSEGDDVTLRCRNWEKGMVPLWFMKSNQTGGRIFNTYNMRSDLRRMNIFSLNGSLVISNVSLEDTGEYWCAVLDPDQQCVNISHTKHVNIIILLLLCSVEYCRKHKKNLTII</sequence>
<dbReference type="Gene3D" id="2.60.40.10">
    <property type="entry name" value="Immunoglobulins"/>
    <property type="match status" value="2"/>
</dbReference>
<evidence type="ECO:0000313" key="3">
    <source>
        <dbReference type="Proteomes" id="UP000694389"/>
    </source>
</evidence>
<dbReference type="Proteomes" id="UP000694389">
    <property type="component" value="Unassembled WGS sequence"/>
</dbReference>
<dbReference type="PANTHER" id="PTHR45889:SF8">
    <property type="entry name" value="IG-LIKE DOMAIN-CONTAINING PROTEIN"/>
    <property type="match status" value="1"/>
</dbReference>